<dbReference type="SUPFAM" id="SSF46689">
    <property type="entry name" value="Homeodomain-like"/>
    <property type="match status" value="1"/>
</dbReference>
<protein>
    <submittedName>
        <fullName evidence="6">Transcriptional regulator, TetR family</fullName>
    </submittedName>
</protein>
<organism evidence="6 7">
    <name type="scientific">Catenulispora acidiphila (strain DSM 44928 / JCM 14897 / NBRC 102108 / NRRL B-24433 / ID139908)</name>
    <dbReference type="NCBI Taxonomy" id="479433"/>
    <lineage>
        <taxon>Bacteria</taxon>
        <taxon>Bacillati</taxon>
        <taxon>Actinomycetota</taxon>
        <taxon>Actinomycetes</taxon>
        <taxon>Catenulisporales</taxon>
        <taxon>Catenulisporaceae</taxon>
        <taxon>Catenulispora</taxon>
    </lineage>
</organism>
<keyword evidence="3" id="KW-0804">Transcription</keyword>
<keyword evidence="2 4" id="KW-0238">DNA-binding</keyword>
<evidence type="ECO:0000256" key="1">
    <source>
        <dbReference type="ARBA" id="ARBA00023015"/>
    </source>
</evidence>
<dbReference type="Pfam" id="PF00440">
    <property type="entry name" value="TetR_N"/>
    <property type="match status" value="1"/>
</dbReference>
<feature type="DNA-binding region" description="H-T-H motif" evidence="4">
    <location>
        <begin position="33"/>
        <end position="52"/>
    </location>
</feature>
<dbReference type="GO" id="GO:0003700">
    <property type="term" value="F:DNA-binding transcription factor activity"/>
    <property type="evidence" value="ECO:0007669"/>
    <property type="project" value="TreeGrafter"/>
</dbReference>
<feature type="domain" description="HTH tetR-type" evidence="5">
    <location>
        <begin position="11"/>
        <end position="70"/>
    </location>
</feature>
<dbReference type="GO" id="GO:0000976">
    <property type="term" value="F:transcription cis-regulatory region binding"/>
    <property type="evidence" value="ECO:0007669"/>
    <property type="project" value="TreeGrafter"/>
</dbReference>
<evidence type="ECO:0000313" key="6">
    <source>
        <dbReference type="EMBL" id="ACU71666.1"/>
    </source>
</evidence>
<keyword evidence="7" id="KW-1185">Reference proteome</keyword>
<dbReference type="PRINTS" id="PR00455">
    <property type="entry name" value="HTHTETR"/>
</dbReference>
<dbReference type="Proteomes" id="UP000000851">
    <property type="component" value="Chromosome"/>
</dbReference>
<dbReference type="EMBL" id="CP001700">
    <property type="protein sequence ID" value="ACU71666.1"/>
    <property type="molecule type" value="Genomic_DNA"/>
</dbReference>
<dbReference type="eggNOG" id="COG1309">
    <property type="taxonomic scope" value="Bacteria"/>
</dbReference>
<evidence type="ECO:0000256" key="2">
    <source>
        <dbReference type="ARBA" id="ARBA00023125"/>
    </source>
</evidence>
<dbReference type="Gene3D" id="1.10.357.10">
    <property type="entry name" value="Tetracycline Repressor, domain 2"/>
    <property type="match status" value="1"/>
</dbReference>
<dbReference type="PROSITE" id="PS50977">
    <property type="entry name" value="HTH_TETR_2"/>
    <property type="match status" value="1"/>
</dbReference>
<dbReference type="InterPro" id="IPR049445">
    <property type="entry name" value="TetR_SbtR-like_C"/>
</dbReference>
<dbReference type="InParanoid" id="C7Q0Z1"/>
<gene>
    <name evidence="6" type="ordered locus">Caci_2753</name>
</gene>
<dbReference type="InterPro" id="IPR050109">
    <property type="entry name" value="HTH-type_TetR-like_transc_reg"/>
</dbReference>
<evidence type="ECO:0000256" key="4">
    <source>
        <dbReference type="PROSITE-ProRule" id="PRU00335"/>
    </source>
</evidence>
<dbReference type="PANTHER" id="PTHR30055">
    <property type="entry name" value="HTH-TYPE TRANSCRIPTIONAL REGULATOR RUTR"/>
    <property type="match status" value="1"/>
</dbReference>
<dbReference type="OrthoDB" id="3295174at2"/>
<dbReference type="KEGG" id="cai:Caci_2753"/>
<name>C7Q0Z1_CATAD</name>
<dbReference type="InterPro" id="IPR009057">
    <property type="entry name" value="Homeodomain-like_sf"/>
</dbReference>
<reference evidence="6 7" key="1">
    <citation type="journal article" date="2009" name="Stand. Genomic Sci.">
        <title>Complete genome sequence of Catenulispora acidiphila type strain (ID 139908).</title>
        <authorList>
            <person name="Copeland A."/>
            <person name="Lapidus A."/>
            <person name="Glavina Del Rio T."/>
            <person name="Nolan M."/>
            <person name="Lucas S."/>
            <person name="Chen F."/>
            <person name="Tice H."/>
            <person name="Cheng J.F."/>
            <person name="Bruce D."/>
            <person name="Goodwin L."/>
            <person name="Pitluck S."/>
            <person name="Mikhailova N."/>
            <person name="Pati A."/>
            <person name="Ivanova N."/>
            <person name="Mavromatis K."/>
            <person name="Chen A."/>
            <person name="Palaniappan K."/>
            <person name="Chain P."/>
            <person name="Land M."/>
            <person name="Hauser L."/>
            <person name="Chang Y.J."/>
            <person name="Jeffries C.D."/>
            <person name="Chertkov O."/>
            <person name="Brettin T."/>
            <person name="Detter J.C."/>
            <person name="Han C."/>
            <person name="Ali Z."/>
            <person name="Tindall B.J."/>
            <person name="Goker M."/>
            <person name="Bristow J."/>
            <person name="Eisen J.A."/>
            <person name="Markowitz V."/>
            <person name="Hugenholtz P."/>
            <person name="Kyrpides N.C."/>
            <person name="Klenk H.P."/>
        </authorList>
    </citation>
    <scope>NUCLEOTIDE SEQUENCE [LARGE SCALE GENOMIC DNA]</scope>
    <source>
        <strain evidence="7">DSM 44928 / JCM 14897 / NBRC 102108 / NRRL B-24433 / ID139908</strain>
    </source>
</reference>
<dbReference type="InterPro" id="IPR036271">
    <property type="entry name" value="Tet_transcr_reg_TetR-rel_C_sf"/>
</dbReference>
<dbReference type="AlphaFoldDB" id="C7Q0Z1"/>
<proteinExistence type="predicted"/>
<sequence>MPPSPRRADAARNRQRLLTAADTVLNGHGAGASLDEIARVAGVGNATLYRHFPTRGRLIEAVYEQRITELCDKARELTVAPDPGTALTAWLRAVAAHVATSRLLREAFLADHPGPAGVEPPQAAAWHEALFDAAAPLLARAQDAEAVRPDIDIAELLMFLTAATQAAPQRADRALEVLMEGVLPRPVLPRPGAGTSG</sequence>
<evidence type="ECO:0000313" key="7">
    <source>
        <dbReference type="Proteomes" id="UP000000851"/>
    </source>
</evidence>
<dbReference type="HOGENOM" id="CLU_069356_17_1_11"/>
<dbReference type="SUPFAM" id="SSF48498">
    <property type="entry name" value="Tetracyclin repressor-like, C-terminal domain"/>
    <property type="match status" value="1"/>
</dbReference>
<dbReference type="InterPro" id="IPR001647">
    <property type="entry name" value="HTH_TetR"/>
</dbReference>
<keyword evidence="1" id="KW-0805">Transcription regulation</keyword>
<evidence type="ECO:0000256" key="3">
    <source>
        <dbReference type="ARBA" id="ARBA00023163"/>
    </source>
</evidence>
<dbReference type="PANTHER" id="PTHR30055:SF234">
    <property type="entry name" value="HTH-TYPE TRANSCRIPTIONAL REGULATOR BETI"/>
    <property type="match status" value="1"/>
</dbReference>
<accession>C7Q0Z1</accession>
<evidence type="ECO:0000259" key="5">
    <source>
        <dbReference type="PROSITE" id="PS50977"/>
    </source>
</evidence>
<dbReference type="RefSeq" id="WP_012786959.1">
    <property type="nucleotide sequence ID" value="NC_013131.1"/>
</dbReference>
<dbReference type="Pfam" id="PF21597">
    <property type="entry name" value="TetR_C_43"/>
    <property type="match status" value="1"/>
</dbReference>